<keyword evidence="3" id="KW-1185">Reference proteome</keyword>
<dbReference type="EMBL" id="JAHLJV010000091">
    <property type="protein sequence ID" value="KAK1573485.1"/>
    <property type="molecule type" value="Genomic_DNA"/>
</dbReference>
<protein>
    <submittedName>
        <fullName evidence="2">Uncharacterized protein</fullName>
    </submittedName>
</protein>
<evidence type="ECO:0000256" key="1">
    <source>
        <dbReference type="SAM" id="MobiDB-lite"/>
    </source>
</evidence>
<proteinExistence type="predicted"/>
<dbReference type="RefSeq" id="XP_060409102.1">
    <property type="nucleotide sequence ID" value="XM_060558965.1"/>
</dbReference>
<feature type="compositionally biased region" description="Basic residues" evidence="1">
    <location>
        <begin position="57"/>
        <end position="73"/>
    </location>
</feature>
<reference evidence="2" key="1">
    <citation type="submission" date="2021-06" db="EMBL/GenBank/DDBJ databases">
        <title>Comparative genomics, transcriptomics and evolutionary studies reveal genomic signatures of adaptation to plant cell wall in hemibiotrophic fungi.</title>
        <authorList>
            <consortium name="DOE Joint Genome Institute"/>
            <person name="Baroncelli R."/>
            <person name="Diaz J.F."/>
            <person name="Benocci T."/>
            <person name="Peng M."/>
            <person name="Battaglia E."/>
            <person name="Haridas S."/>
            <person name="Andreopoulos W."/>
            <person name="Labutti K."/>
            <person name="Pangilinan J."/>
            <person name="Floch G.L."/>
            <person name="Makela M.R."/>
            <person name="Henrissat B."/>
            <person name="Grigoriev I.V."/>
            <person name="Crouch J.A."/>
            <person name="De Vries R.P."/>
            <person name="Sukno S.A."/>
            <person name="Thon M.R."/>
        </authorList>
    </citation>
    <scope>NUCLEOTIDE SEQUENCE</scope>
    <source>
        <strain evidence="2">CBS 125086</strain>
    </source>
</reference>
<evidence type="ECO:0000313" key="2">
    <source>
        <dbReference type="EMBL" id="KAK1573485.1"/>
    </source>
</evidence>
<comment type="caution">
    <text evidence="2">The sequence shown here is derived from an EMBL/GenBank/DDBJ whole genome shotgun (WGS) entry which is preliminary data.</text>
</comment>
<sequence>MSQLSEQQERLPPGPRYGLPSNSIKCLEQADSDWDNWDELANKCVDGKAAHVSSEKCRKRKGASSSSKSRKNYIRWSDSDDGSGNSVLDSDGDEENNPDNENQWPITKSRRQRSIS</sequence>
<feature type="region of interest" description="Disordered" evidence="1">
    <location>
        <begin position="48"/>
        <end position="116"/>
    </location>
</feature>
<dbReference type="AlphaFoldDB" id="A0AAD8PPP7"/>
<dbReference type="Proteomes" id="UP001230504">
    <property type="component" value="Unassembled WGS sequence"/>
</dbReference>
<accession>A0AAD8PPP7</accession>
<feature type="region of interest" description="Disordered" evidence="1">
    <location>
        <begin position="1"/>
        <end position="22"/>
    </location>
</feature>
<organism evidence="2 3">
    <name type="scientific">Colletotrichum navitas</name>
    <dbReference type="NCBI Taxonomy" id="681940"/>
    <lineage>
        <taxon>Eukaryota</taxon>
        <taxon>Fungi</taxon>
        <taxon>Dikarya</taxon>
        <taxon>Ascomycota</taxon>
        <taxon>Pezizomycotina</taxon>
        <taxon>Sordariomycetes</taxon>
        <taxon>Hypocreomycetidae</taxon>
        <taxon>Glomerellales</taxon>
        <taxon>Glomerellaceae</taxon>
        <taxon>Colletotrichum</taxon>
        <taxon>Colletotrichum graminicola species complex</taxon>
    </lineage>
</organism>
<gene>
    <name evidence="2" type="ORF">LY79DRAFT_568441</name>
</gene>
<evidence type="ECO:0000313" key="3">
    <source>
        <dbReference type="Proteomes" id="UP001230504"/>
    </source>
</evidence>
<dbReference type="GeneID" id="85443205"/>
<name>A0AAD8PPP7_9PEZI</name>